<dbReference type="PANTHER" id="PTHR12303">
    <property type="entry name" value="CARNOSINE N-METHYLTRANSFERASE"/>
    <property type="match status" value="1"/>
</dbReference>
<comment type="caution">
    <text evidence="8">The sequence shown here is derived from an EMBL/GenBank/DDBJ whole genome shotgun (WGS) entry which is preliminary data.</text>
</comment>
<keyword evidence="4" id="KW-0326">Glycosidase</keyword>
<dbReference type="Pfam" id="PF04082">
    <property type="entry name" value="Fungal_trans"/>
    <property type="match status" value="1"/>
</dbReference>
<dbReference type="Pfam" id="PF07942">
    <property type="entry name" value="CARME"/>
    <property type="match status" value="1"/>
</dbReference>
<dbReference type="FunFam" id="3.20.20.80:FF:000130">
    <property type="entry name" value="Endoglucanase C"/>
    <property type="match status" value="1"/>
</dbReference>
<dbReference type="InterPro" id="IPR012901">
    <property type="entry name" value="CARME"/>
</dbReference>
<dbReference type="Proteomes" id="UP000434172">
    <property type="component" value="Unassembled WGS sequence"/>
</dbReference>
<dbReference type="InterPro" id="IPR029063">
    <property type="entry name" value="SAM-dependent_MTases_sf"/>
</dbReference>
<proteinExistence type="inferred from homology"/>
<evidence type="ECO:0000256" key="3">
    <source>
        <dbReference type="ARBA" id="ARBA00023242"/>
    </source>
</evidence>
<evidence type="ECO:0000256" key="2">
    <source>
        <dbReference type="ARBA" id="ARBA00022801"/>
    </source>
</evidence>
<feature type="compositionally biased region" description="Basic and acidic residues" evidence="5">
    <location>
        <begin position="818"/>
        <end position="831"/>
    </location>
</feature>
<dbReference type="PANTHER" id="PTHR12303:SF13">
    <property type="match status" value="1"/>
</dbReference>
<keyword evidence="9" id="KW-1185">Reference proteome</keyword>
<dbReference type="SMART" id="SM01296">
    <property type="entry name" value="N2227"/>
    <property type="match status" value="1"/>
</dbReference>
<feature type="region of interest" description="Disordered" evidence="5">
    <location>
        <begin position="818"/>
        <end position="844"/>
    </location>
</feature>
<dbReference type="Gene3D" id="3.40.50.150">
    <property type="entry name" value="Vaccinia Virus protein VP39"/>
    <property type="match status" value="1"/>
</dbReference>
<dbReference type="InterPro" id="IPR001547">
    <property type="entry name" value="Glyco_hydro_5"/>
</dbReference>
<sequence length="1202" mass="136290">MRREATENDGVLHIDHPTAAASSPASVLGALDMEPRRVNDLLDSFFGYAHVKNPILDETATRKMVSTTIMNGIDWSADSCLSLLIFALGSIATPFRPSHETMPGTLAHANAQSFFQAAQKRLGILLSSDDIIAAQCLFLSGVYMMCIFQPVKAWRYFVQALASCQQLPFLTPKSQQRYHNCVDSGNELHNYSIDTLQQAIYWSSWKSEREMRGDLYLPDFSLSDKELAFYPPFFPTPPAPRAEVEAAGTHAWRVRGRRGQTKPQTTPAIMSPTTPNPPCTMLRVSGTKIVNENGEEVILKGAATGGMHNMENFITGYTGHEHEHREALTEVLGKEKADFFFSRLLHYYFTEADAALFASLGLNCLRVPFNYRHFMDDDNPSVIKKSGFELLDRVVNFCAKYNIYVILDLHAVPGGQNQDWHSDSGISRALFWEFKDFQDRAIQLWEALATHYKGNKVIAGYNPLNEPADPKHTRLIAWYERAEKAIRTIDPEHILFLDGNTYAMDFSAFDPAKTLPNSVYSCHDYSLYGFPLPEQYDGTGAQKQKLRASLKRKVEFMQKAGVPIWNGEWGPVYQDPATDAIAAATNEKRFALLKEQLEIYREFGGISWSIWLYKDVGYQGMVYVDPESPYMLLIRPFVEKKQRLGLDFWGCADKSGIDDEVYGPFIAKLKSTLPEHLHKKKYPKTWTFDRQVERVVRECLMSEYHGWEFAELFKGKTEAELEELAASFALENCVKRDRISLTPTGTMRLSHSIAWLLISFVCKTLCSEFEPQLQNSLVDKNSADVAEGNVAQRPNLASTPIDSLVEVHEVIVTIEDIPDRPSPRHEQEKRNLMKRLSKSHGKWDTNHPRHRLMEALFGFSRYKVRQMAELNRWKDLYTHVPKAQKKLLEKSIGYSKKFETTEQLHDLNQNLCNEIVETALEYYDISHEDLAAHSKAKDAANQLADRVSVSQALKHFVRDWSTSGRGEREDAFPCILSTMESLFSERSEASVKVLLPGSGLGRLGHEIASLGGFEVTVNEWSMFMNLAYRFLEGHPKAGAKSIHPFVDSWSHHATNADMFRGVSFPDRRVNASSVLLIEGDFVSEFKNHKQHYDAVVTHFFIDTARNAMSYFDTIHATLKKGGYWVNFGPLLWGTGPFVQLSLDEIVLISKEMGFEFVEASESCGDVTLEGQRIRGKQAVYGFNDKALTRNAYSAQFWVAKKL</sequence>
<dbReference type="CDD" id="cd12148">
    <property type="entry name" value="fungal_TF_MHR"/>
    <property type="match status" value="1"/>
</dbReference>
<keyword evidence="2" id="KW-0378">Hydrolase</keyword>
<organism evidence="8 9">
    <name type="scientific">Colletotrichum asianum</name>
    <dbReference type="NCBI Taxonomy" id="702518"/>
    <lineage>
        <taxon>Eukaryota</taxon>
        <taxon>Fungi</taxon>
        <taxon>Dikarya</taxon>
        <taxon>Ascomycota</taxon>
        <taxon>Pezizomycotina</taxon>
        <taxon>Sordariomycetes</taxon>
        <taxon>Hypocreomycetidae</taxon>
        <taxon>Glomerellales</taxon>
        <taxon>Glomerellaceae</taxon>
        <taxon>Colletotrichum</taxon>
        <taxon>Colletotrichum gloeosporioides species complex</taxon>
    </lineage>
</organism>
<dbReference type="AlphaFoldDB" id="A0A8H3WBA6"/>
<evidence type="ECO:0008006" key="10">
    <source>
        <dbReference type="Google" id="ProtNLM"/>
    </source>
</evidence>
<dbReference type="SUPFAM" id="SSF53335">
    <property type="entry name" value="S-adenosyl-L-methionine-dependent methyltransferases"/>
    <property type="match status" value="1"/>
</dbReference>
<dbReference type="GO" id="GO:0006351">
    <property type="term" value="P:DNA-templated transcription"/>
    <property type="evidence" value="ECO:0007669"/>
    <property type="project" value="InterPro"/>
</dbReference>
<evidence type="ECO:0000256" key="1">
    <source>
        <dbReference type="ARBA" id="ARBA00005641"/>
    </source>
</evidence>
<dbReference type="GO" id="GO:0000272">
    <property type="term" value="P:polysaccharide catabolic process"/>
    <property type="evidence" value="ECO:0007669"/>
    <property type="project" value="InterPro"/>
</dbReference>
<evidence type="ECO:0000313" key="8">
    <source>
        <dbReference type="EMBL" id="KAF0324808.1"/>
    </source>
</evidence>
<accession>A0A8H3WBA6</accession>
<feature type="region of interest" description="Disordered" evidence="5">
    <location>
        <begin position="253"/>
        <end position="277"/>
    </location>
</feature>
<dbReference type="Gene3D" id="3.20.20.80">
    <property type="entry name" value="Glycosidases"/>
    <property type="match status" value="1"/>
</dbReference>
<evidence type="ECO:0000259" key="6">
    <source>
        <dbReference type="Pfam" id="PF00150"/>
    </source>
</evidence>
<dbReference type="Pfam" id="PF00150">
    <property type="entry name" value="Cellulase"/>
    <property type="match status" value="1"/>
</dbReference>
<dbReference type="OrthoDB" id="1887033at2759"/>
<evidence type="ECO:0000259" key="7">
    <source>
        <dbReference type="Pfam" id="PF04082"/>
    </source>
</evidence>
<feature type="domain" description="Xylanolytic transcriptional activator regulatory" evidence="7">
    <location>
        <begin position="42"/>
        <end position="212"/>
    </location>
</feature>
<dbReference type="EMBL" id="WOWK01000041">
    <property type="protein sequence ID" value="KAF0324808.1"/>
    <property type="molecule type" value="Genomic_DNA"/>
</dbReference>
<dbReference type="InterPro" id="IPR017853">
    <property type="entry name" value="GH"/>
</dbReference>
<dbReference type="GO" id="GO:0008270">
    <property type="term" value="F:zinc ion binding"/>
    <property type="evidence" value="ECO:0007669"/>
    <property type="project" value="InterPro"/>
</dbReference>
<comment type="similarity">
    <text evidence="1">Belongs to the glycosyl hydrolase 5 (cellulase A) family.</text>
</comment>
<dbReference type="GO" id="GO:0008757">
    <property type="term" value="F:S-adenosylmethionine-dependent methyltransferase activity"/>
    <property type="evidence" value="ECO:0007669"/>
    <property type="project" value="InterPro"/>
</dbReference>
<gene>
    <name evidence="8" type="ORF">GQ607_007979</name>
</gene>
<evidence type="ECO:0000256" key="4">
    <source>
        <dbReference type="ARBA" id="ARBA00023295"/>
    </source>
</evidence>
<evidence type="ECO:0000313" key="9">
    <source>
        <dbReference type="Proteomes" id="UP000434172"/>
    </source>
</evidence>
<keyword evidence="3" id="KW-0539">Nucleus</keyword>
<evidence type="ECO:0000256" key="5">
    <source>
        <dbReference type="SAM" id="MobiDB-lite"/>
    </source>
</evidence>
<dbReference type="InterPro" id="IPR007219">
    <property type="entry name" value="XnlR_reg_dom"/>
</dbReference>
<name>A0A8H3WBA6_9PEZI</name>
<dbReference type="GO" id="GO:0004553">
    <property type="term" value="F:hydrolase activity, hydrolyzing O-glycosyl compounds"/>
    <property type="evidence" value="ECO:0007669"/>
    <property type="project" value="InterPro"/>
</dbReference>
<feature type="compositionally biased region" description="Polar residues" evidence="5">
    <location>
        <begin position="261"/>
        <end position="273"/>
    </location>
</feature>
<dbReference type="GO" id="GO:0003677">
    <property type="term" value="F:DNA binding"/>
    <property type="evidence" value="ECO:0007669"/>
    <property type="project" value="InterPro"/>
</dbReference>
<reference evidence="8 9" key="1">
    <citation type="submission" date="2019-12" db="EMBL/GenBank/DDBJ databases">
        <title>A genome sequence resource for the geographically widespread anthracnose pathogen Colletotrichum asianum.</title>
        <authorList>
            <person name="Meng Y."/>
        </authorList>
    </citation>
    <scope>NUCLEOTIDE SEQUENCE [LARGE SCALE GENOMIC DNA]</scope>
    <source>
        <strain evidence="8 9">ICMP 18580</strain>
    </source>
</reference>
<feature type="domain" description="Glycoside hydrolase family 5" evidence="6">
    <location>
        <begin position="350"/>
        <end position="614"/>
    </location>
</feature>
<protein>
    <recommendedName>
        <fullName evidence="10">Glycoside hydrolase family 5 domain-containing protein</fullName>
    </recommendedName>
</protein>
<dbReference type="SUPFAM" id="SSF51445">
    <property type="entry name" value="(Trans)glycosidases"/>
    <property type="match status" value="1"/>
</dbReference>